<comment type="caution">
    <text evidence="1">The sequence shown here is derived from an EMBL/GenBank/DDBJ whole genome shotgun (WGS) entry which is preliminary data.</text>
</comment>
<keyword evidence="2" id="KW-1185">Reference proteome</keyword>
<accession>A0ACB9STK7</accession>
<gene>
    <name evidence="1" type="ORF">MML48_7g00008316</name>
</gene>
<dbReference type="Proteomes" id="UP001056778">
    <property type="component" value="Chromosome 7"/>
</dbReference>
<name>A0ACB9STK7_HOLOL</name>
<proteinExistence type="predicted"/>
<evidence type="ECO:0000313" key="1">
    <source>
        <dbReference type="EMBL" id="KAI4457941.1"/>
    </source>
</evidence>
<evidence type="ECO:0000313" key="2">
    <source>
        <dbReference type="Proteomes" id="UP001056778"/>
    </source>
</evidence>
<dbReference type="EMBL" id="CM043021">
    <property type="protein sequence ID" value="KAI4457941.1"/>
    <property type="molecule type" value="Genomic_DNA"/>
</dbReference>
<protein>
    <submittedName>
        <fullName evidence="1">Dynein intermediate chain</fullName>
    </submittedName>
</protein>
<reference evidence="1" key="1">
    <citation type="submission" date="2022-04" db="EMBL/GenBank/DDBJ databases">
        <title>Chromosome-scale genome assembly of Holotrichia oblita Faldermann.</title>
        <authorList>
            <person name="Rongchong L."/>
        </authorList>
    </citation>
    <scope>NUCLEOTIDE SEQUENCE</scope>
    <source>
        <strain evidence="1">81SQS9</strain>
    </source>
</reference>
<sequence>MFFHLRYLILLFQTQTDEVSVPTDSDVDLNKLSDWLQKIYPRVSRELNDSINSSAFKNYRVARSTEPPVVKLIQTIKVQDSNSDNVCRVSTLSWNATGNTLAVACNQFHKTWCYHPGSVFLYTFDRYDKMPDTPNKRLATETCITVIRFHPRSPSIIAAGSQSGRYVIYISDIILWNIQHDDGENIICKTNAHEELVTHMDWINDMDIAKTPLLATSSLDGCLTLWNFDPADAIIKLKHKYHVKSPILPKMAKSPTEPEEISKKIIRGIVTFDFSPYVPDMFIVGAEGGLHSVSLINHYTETVFFCFVGSTNDVPISDPVYKYYNPHEGEIRKISFSPNRKEMFLTCGTDGEVRIYILGQVSIERK</sequence>
<organism evidence="1 2">
    <name type="scientific">Holotrichia oblita</name>
    <name type="common">Chafer beetle</name>
    <dbReference type="NCBI Taxonomy" id="644536"/>
    <lineage>
        <taxon>Eukaryota</taxon>
        <taxon>Metazoa</taxon>
        <taxon>Ecdysozoa</taxon>
        <taxon>Arthropoda</taxon>
        <taxon>Hexapoda</taxon>
        <taxon>Insecta</taxon>
        <taxon>Pterygota</taxon>
        <taxon>Neoptera</taxon>
        <taxon>Endopterygota</taxon>
        <taxon>Coleoptera</taxon>
        <taxon>Polyphaga</taxon>
        <taxon>Scarabaeiformia</taxon>
        <taxon>Scarabaeidae</taxon>
        <taxon>Melolonthinae</taxon>
        <taxon>Holotrichia</taxon>
    </lineage>
</organism>